<keyword evidence="11" id="KW-1185">Reference proteome</keyword>
<dbReference type="GO" id="GO:0007165">
    <property type="term" value="P:signal transduction"/>
    <property type="evidence" value="ECO:0007669"/>
    <property type="project" value="InterPro"/>
</dbReference>
<comment type="subcellular location">
    <subcellularLocation>
        <location evidence="1">Secreted</location>
    </subcellularLocation>
</comment>
<reference evidence="10" key="3">
    <citation type="submission" date="2025-09" db="UniProtKB">
        <authorList>
            <consortium name="Ensembl"/>
        </authorList>
    </citation>
    <scope>IDENTIFICATION</scope>
    <source>
        <strain evidence="10">Isolate ISIS603380</strain>
    </source>
</reference>
<evidence type="ECO:0000256" key="7">
    <source>
        <dbReference type="ARBA" id="ARBA00031712"/>
    </source>
</evidence>
<name>G3TH86_LOXAF</name>
<comment type="similarity">
    <text evidence="8">Belongs to the secretoglobin family. Lipophilin subfamily.</text>
</comment>
<dbReference type="HOGENOM" id="CLU_166234_0_0_1"/>
<dbReference type="OrthoDB" id="9535440at2759"/>
<dbReference type="InterPro" id="IPR016126">
    <property type="entry name" value="Secretoglobin"/>
</dbReference>
<organism evidence="10 11">
    <name type="scientific">Loxodonta africana</name>
    <name type="common">African elephant</name>
    <dbReference type="NCBI Taxonomy" id="9785"/>
    <lineage>
        <taxon>Eukaryota</taxon>
        <taxon>Metazoa</taxon>
        <taxon>Chordata</taxon>
        <taxon>Craniata</taxon>
        <taxon>Vertebrata</taxon>
        <taxon>Euteleostomi</taxon>
        <taxon>Mammalia</taxon>
        <taxon>Eutheria</taxon>
        <taxon>Afrotheria</taxon>
        <taxon>Proboscidea</taxon>
        <taxon>Elephantidae</taxon>
        <taxon>Loxodonta</taxon>
    </lineage>
</organism>
<evidence type="ECO:0000256" key="3">
    <source>
        <dbReference type="ARBA" id="ARBA00022525"/>
    </source>
</evidence>
<sequence>MHLPISLLLVTLALCCYEANALVCPSVVAESTTFLVGNPYDFKLLLESYDPPSEVVQAKLELKKCTDEMSLESRQLIVNTLEKIMMKCDL</sequence>
<evidence type="ECO:0000256" key="6">
    <source>
        <dbReference type="ARBA" id="ARBA00023157"/>
    </source>
</evidence>
<dbReference type="GeneTree" id="ENSGT00530000063866"/>
<evidence type="ECO:0000256" key="5">
    <source>
        <dbReference type="ARBA" id="ARBA00023005"/>
    </source>
</evidence>
<reference evidence="10" key="2">
    <citation type="submission" date="2025-08" db="UniProtKB">
        <authorList>
            <consortium name="Ensembl"/>
        </authorList>
    </citation>
    <scope>IDENTIFICATION</scope>
    <source>
        <strain evidence="10">Isolate ISIS603380</strain>
    </source>
</reference>
<feature type="signal peptide" evidence="9">
    <location>
        <begin position="1"/>
        <end position="21"/>
    </location>
</feature>
<keyword evidence="4 9" id="KW-0732">Signal</keyword>
<dbReference type="PRINTS" id="PR00486">
    <property type="entry name" value="UTEROGLOBIN"/>
</dbReference>
<dbReference type="InParanoid" id="G3TH86"/>
<evidence type="ECO:0000256" key="4">
    <source>
        <dbReference type="ARBA" id="ARBA00022729"/>
    </source>
</evidence>
<evidence type="ECO:0000256" key="2">
    <source>
        <dbReference type="ARBA" id="ARBA00020696"/>
    </source>
</evidence>
<dbReference type="InterPro" id="IPR000329">
    <property type="entry name" value="Uteroglobin"/>
</dbReference>
<evidence type="ECO:0000256" key="1">
    <source>
        <dbReference type="ARBA" id="ARBA00004613"/>
    </source>
</evidence>
<dbReference type="Ensembl" id="ENSLAFT00000016559.3">
    <property type="protein sequence ID" value="ENSLAFP00000013902.3"/>
    <property type="gene ID" value="ENSLAFG00000016560.3"/>
</dbReference>
<dbReference type="GO" id="GO:0005615">
    <property type="term" value="C:extracellular space"/>
    <property type="evidence" value="ECO:0007669"/>
    <property type="project" value="TreeGrafter"/>
</dbReference>
<dbReference type="OMA" id="DMMAYEK"/>
<evidence type="ECO:0000256" key="9">
    <source>
        <dbReference type="SAM" id="SignalP"/>
    </source>
</evidence>
<dbReference type="AlphaFoldDB" id="G3TH86"/>
<dbReference type="Pfam" id="PF01099">
    <property type="entry name" value="Uteroglobin"/>
    <property type="match status" value="1"/>
</dbReference>
<accession>G3TH86</accession>
<dbReference type="eggNOG" id="ENOG502SXZG">
    <property type="taxonomic scope" value="Eukaryota"/>
</dbReference>
<dbReference type="PANTHER" id="PTHR11332">
    <property type="entry name" value="SECRETOGLOBIN FAMILY 1D"/>
    <property type="match status" value="1"/>
</dbReference>
<feature type="chain" id="PRO_5003455406" description="Uteroglobin" evidence="9">
    <location>
        <begin position="22"/>
        <end position="90"/>
    </location>
</feature>
<evidence type="ECO:0000313" key="11">
    <source>
        <dbReference type="Proteomes" id="UP000007646"/>
    </source>
</evidence>
<evidence type="ECO:0000313" key="10">
    <source>
        <dbReference type="Ensembl" id="ENSLAFP00000013902.3"/>
    </source>
</evidence>
<proteinExistence type="inferred from homology"/>
<dbReference type="SUPFAM" id="SSF48201">
    <property type="entry name" value="Uteroglobin-like"/>
    <property type="match status" value="1"/>
</dbReference>
<dbReference type="InterPro" id="IPR035960">
    <property type="entry name" value="Secretoglobin_sf"/>
</dbReference>
<dbReference type="PROSITE" id="PS51311">
    <property type="entry name" value="SCGB"/>
    <property type="match status" value="1"/>
</dbReference>
<dbReference type="PANTHER" id="PTHR11332:SF6">
    <property type="entry name" value="SECRETOGLOBIN FAMILY 1D MEMBER 4"/>
    <property type="match status" value="1"/>
</dbReference>
<keyword evidence="6" id="KW-1015">Disulfide bond</keyword>
<dbReference type="GeneID" id="100675513"/>
<gene>
    <name evidence="10" type="primary">LOC100675513</name>
</gene>
<reference evidence="10 11" key="1">
    <citation type="submission" date="2009-06" db="EMBL/GenBank/DDBJ databases">
        <title>The Genome Sequence of Loxodonta africana (African elephant).</title>
        <authorList>
            <person name="Di Palma F."/>
            <person name="Heiman D."/>
            <person name="Young S."/>
            <person name="Johnson J."/>
            <person name="Lander E.S."/>
            <person name="Lindblad-Toh K."/>
        </authorList>
    </citation>
    <scope>NUCLEOTIDE SEQUENCE [LARGE SCALE GENOMIC DNA]</scope>
    <source>
        <strain evidence="10 11">Isolate ISIS603380</strain>
    </source>
</reference>
<protein>
    <recommendedName>
        <fullName evidence="2">Uteroglobin</fullName>
    </recommendedName>
    <alternativeName>
        <fullName evidence="7">Secretoglobin family 1A member 1</fullName>
    </alternativeName>
</protein>
<dbReference type="FunCoup" id="G3TH86">
    <property type="interactions" value="21"/>
</dbReference>
<dbReference type="CDD" id="cd00633">
    <property type="entry name" value="Secretoglobin"/>
    <property type="match status" value="1"/>
</dbReference>
<dbReference type="RefSeq" id="XP_023415535.1">
    <property type="nucleotide sequence ID" value="XM_023559767.2"/>
</dbReference>
<keyword evidence="5" id="KW-0593">Phospholipase A2 inhibitor</keyword>
<keyword evidence="3" id="KW-0964">Secreted</keyword>
<dbReference type="GO" id="GO:0019834">
    <property type="term" value="F:phospholipase A2 inhibitor activity"/>
    <property type="evidence" value="ECO:0007669"/>
    <property type="project" value="UniProtKB-KW"/>
</dbReference>
<dbReference type="Proteomes" id="UP000007646">
    <property type="component" value="Unassembled WGS sequence"/>
</dbReference>
<evidence type="ECO:0000256" key="8">
    <source>
        <dbReference type="ARBA" id="ARBA00038364"/>
    </source>
</evidence>
<dbReference type="Gene3D" id="1.10.210.10">
    <property type="entry name" value="Secretoglobin"/>
    <property type="match status" value="1"/>
</dbReference>